<dbReference type="AlphaFoldDB" id="A0A6P7TKE9"/>
<organism evidence="1 2">
    <name type="scientific">Octopus sinensis</name>
    <name type="common">East Asian common octopus</name>
    <dbReference type="NCBI Taxonomy" id="2607531"/>
    <lineage>
        <taxon>Eukaryota</taxon>
        <taxon>Metazoa</taxon>
        <taxon>Spiralia</taxon>
        <taxon>Lophotrochozoa</taxon>
        <taxon>Mollusca</taxon>
        <taxon>Cephalopoda</taxon>
        <taxon>Coleoidea</taxon>
        <taxon>Octopodiformes</taxon>
        <taxon>Octopoda</taxon>
        <taxon>Incirrata</taxon>
        <taxon>Octopodidae</taxon>
        <taxon>Octopus</taxon>
    </lineage>
</organism>
<evidence type="ECO:0000313" key="1">
    <source>
        <dbReference type="Proteomes" id="UP000515154"/>
    </source>
</evidence>
<reference evidence="2" key="1">
    <citation type="submission" date="2025-08" db="UniProtKB">
        <authorList>
            <consortium name="RefSeq"/>
        </authorList>
    </citation>
    <scope>IDENTIFICATION</scope>
</reference>
<proteinExistence type="predicted"/>
<dbReference type="PANTHER" id="PTHR33198">
    <property type="entry name" value="ANK_REP_REGION DOMAIN-CONTAINING PROTEIN-RELATED"/>
    <property type="match status" value="1"/>
</dbReference>
<gene>
    <name evidence="2" type="primary">LOC115225568</name>
</gene>
<evidence type="ECO:0000313" key="2">
    <source>
        <dbReference type="RefSeq" id="XP_029652354.1"/>
    </source>
</evidence>
<protein>
    <submittedName>
        <fullName evidence="2">Uncharacterized protein LOC115225568</fullName>
    </submittedName>
</protein>
<dbReference type="Proteomes" id="UP000515154">
    <property type="component" value="Linkage group LG2"/>
</dbReference>
<dbReference type="RefSeq" id="XP_029652354.1">
    <property type="nucleotide sequence ID" value="XM_029796494.1"/>
</dbReference>
<accession>A0A6P7TKE9</accession>
<name>A0A6P7TKE9_9MOLL</name>
<keyword evidence="1" id="KW-1185">Reference proteome</keyword>
<dbReference type="PANTHER" id="PTHR33198:SF19">
    <property type="entry name" value="CCHC-TYPE DOMAIN-CONTAINING PROTEIN"/>
    <property type="match status" value="1"/>
</dbReference>
<dbReference type="KEGG" id="osn:115225568"/>
<sequence>MNAKVFERTLPDDPREEDYIYWKRMLHIYIAKANVPGGSKLKVLLVLCRARTYPIVEESETFEVAIEHLESKFIKKGSNIMMRHKLRTRKQKENESIREFMSSLQVQAKKCEIQTLTADRYQEILIEDAFVAGLQSPSIKQRLLKSSDNSLETLYKLAQTMEVAIEDTCNLSQGSAGIDQPPHLAAAKSACFWCGGDIH</sequence>